<evidence type="ECO:0008006" key="7">
    <source>
        <dbReference type="Google" id="ProtNLM"/>
    </source>
</evidence>
<dbReference type="GO" id="GO:0003677">
    <property type="term" value="F:DNA binding"/>
    <property type="evidence" value="ECO:0007669"/>
    <property type="project" value="UniProtKB-KW"/>
</dbReference>
<dbReference type="PANTHER" id="PTHR38465:SF2">
    <property type="entry name" value="HTH-TYPE TRANSCRIPTIONAL REGULATOR MMPR5"/>
    <property type="match status" value="1"/>
</dbReference>
<keyword evidence="2" id="KW-0238">DNA-binding</keyword>
<dbReference type="Proteomes" id="UP000613840">
    <property type="component" value="Unassembled WGS sequence"/>
</dbReference>
<keyword evidence="6" id="KW-1185">Reference proteome</keyword>
<dbReference type="EMBL" id="BMMZ01000015">
    <property type="protein sequence ID" value="GGL80252.1"/>
    <property type="molecule type" value="Genomic_DNA"/>
</dbReference>
<keyword evidence="3" id="KW-0804">Transcription</keyword>
<dbReference type="Gene3D" id="1.10.10.10">
    <property type="entry name" value="Winged helix-like DNA-binding domain superfamily/Winged helix DNA-binding domain"/>
    <property type="match status" value="1"/>
</dbReference>
<dbReference type="AlphaFoldDB" id="A0A917SHP4"/>
<dbReference type="InterPro" id="IPR036390">
    <property type="entry name" value="WH_DNA-bd_sf"/>
</dbReference>
<name>A0A917SHP4_9ACTN</name>
<evidence type="ECO:0000313" key="5">
    <source>
        <dbReference type="EMBL" id="GGL80252.1"/>
    </source>
</evidence>
<sequence>MATARDDGDPGPSDVRQPVNGRGSAGLSAERREFIEDFATFWHGSGSPLMDGRVLAYLMILPAPYASSAQIAEDLHASSGSVSMSTRRLLDEGFIKRYVAPGERRYYFRTEADIWGSWLAGEPRYLGRQRDVMERALAVVGKSDDPQDAGVVKKLENGRDYMIWLAEYHQTMRQAWETYKAVRDARQSKAQDNARDDSQNGEM</sequence>
<dbReference type="RefSeq" id="WP_188897736.1">
    <property type="nucleotide sequence ID" value="NZ_BMMZ01000015.1"/>
</dbReference>
<comment type="caution">
    <text evidence="5">The sequence shown here is derived from an EMBL/GenBank/DDBJ whole genome shotgun (WGS) entry which is preliminary data.</text>
</comment>
<organism evidence="5 6">
    <name type="scientific">Microlunatus endophyticus</name>
    <dbReference type="NCBI Taxonomy" id="1716077"/>
    <lineage>
        <taxon>Bacteria</taxon>
        <taxon>Bacillati</taxon>
        <taxon>Actinomycetota</taxon>
        <taxon>Actinomycetes</taxon>
        <taxon>Propionibacteriales</taxon>
        <taxon>Propionibacteriaceae</taxon>
        <taxon>Microlunatus</taxon>
    </lineage>
</organism>
<evidence type="ECO:0000256" key="1">
    <source>
        <dbReference type="ARBA" id="ARBA00023015"/>
    </source>
</evidence>
<keyword evidence="1" id="KW-0805">Transcription regulation</keyword>
<evidence type="ECO:0000256" key="4">
    <source>
        <dbReference type="SAM" id="MobiDB-lite"/>
    </source>
</evidence>
<evidence type="ECO:0000256" key="3">
    <source>
        <dbReference type="ARBA" id="ARBA00023163"/>
    </source>
</evidence>
<reference evidence="5" key="2">
    <citation type="submission" date="2020-09" db="EMBL/GenBank/DDBJ databases">
        <authorList>
            <person name="Sun Q."/>
            <person name="Zhou Y."/>
        </authorList>
    </citation>
    <scope>NUCLEOTIDE SEQUENCE</scope>
    <source>
        <strain evidence="5">CGMCC 4.7306</strain>
    </source>
</reference>
<proteinExistence type="predicted"/>
<protein>
    <recommendedName>
        <fullName evidence="7">DNA-binding transcriptional regulator GbsR, MarR family</fullName>
    </recommendedName>
</protein>
<dbReference type="PANTHER" id="PTHR38465">
    <property type="entry name" value="HTH-TYPE TRANSCRIPTIONAL REGULATOR MJ1563-RELATED"/>
    <property type="match status" value="1"/>
</dbReference>
<evidence type="ECO:0000256" key="2">
    <source>
        <dbReference type="ARBA" id="ARBA00023125"/>
    </source>
</evidence>
<dbReference type="InterPro" id="IPR036388">
    <property type="entry name" value="WH-like_DNA-bd_sf"/>
</dbReference>
<reference evidence="5" key="1">
    <citation type="journal article" date="2014" name="Int. J. Syst. Evol. Microbiol.">
        <title>Complete genome sequence of Corynebacterium casei LMG S-19264T (=DSM 44701T), isolated from a smear-ripened cheese.</title>
        <authorList>
            <consortium name="US DOE Joint Genome Institute (JGI-PGF)"/>
            <person name="Walter F."/>
            <person name="Albersmeier A."/>
            <person name="Kalinowski J."/>
            <person name="Ruckert C."/>
        </authorList>
    </citation>
    <scope>NUCLEOTIDE SEQUENCE</scope>
    <source>
        <strain evidence="5">CGMCC 4.7306</strain>
    </source>
</reference>
<dbReference type="SUPFAM" id="SSF46785">
    <property type="entry name" value="Winged helix' DNA-binding domain"/>
    <property type="match status" value="1"/>
</dbReference>
<accession>A0A917SHP4</accession>
<evidence type="ECO:0000313" key="6">
    <source>
        <dbReference type="Proteomes" id="UP000613840"/>
    </source>
</evidence>
<gene>
    <name evidence="5" type="ORF">GCM10011575_43160</name>
</gene>
<feature type="region of interest" description="Disordered" evidence="4">
    <location>
        <begin position="1"/>
        <end position="26"/>
    </location>
</feature>
<dbReference type="InterPro" id="IPR052362">
    <property type="entry name" value="HTH-GbsR_regulator"/>
</dbReference>